<dbReference type="AlphaFoldDB" id="A0A6J4M4L9"/>
<organism evidence="1">
    <name type="scientific">uncultured Microcoleus sp</name>
    <dbReference type="NCBI Taxonomy" id="259945"/>
    <lineage>
        <taxon>Bacteria</taxon>
        <taxon>Bacillati</taxon>
        <taxon>Cyanobacteriota</taxon>
        <taxon>Cyanophyceae</taxon>
        <taxon>Oscillatoriophycideae</taxon>
        <taxon>Oscillatoriales</taxon>
        <taxon>Microcoleaceae</taxon>
        <taxon>Microcoleus</taxon>
        <taxon>environmental samples</taxon>
    </lineage>
</organism>
<name>A0A6J4M4L9_9CYAN</name>
<proteinExistence type="predicted"/>
<reference evidence="1" key="1">
    <citation type="submission" date="2020-02" db="EMBL/GenBank/DDBJ databases">
        <authorList>
            <person name="Meier V. D."/>
        </authorList>
    </citation>
    <scope>NUCLEOTIDE SEQUENCE</scope>
    <source>
        <strain evidence="1">AVDCRST_MAG84</strain>
    </source>
</reference>
<feature type="non-terminal residue" evidence="1">
    <location>
        <position position="78"/>
    </location>
</feature>
<dbReference type="EMBL" id="CADCTZ010000513">
    <property type="protein sequence ID" value="CAA9349487.1"/>
    <property type="molecule type" value="Genomic_DNA"/>
</dbReference>
<sequence>VGISSEVSGKKAGFYTPVHKFCLSQKYESSAAHKQSMFLCSGFDIASPKSTATSNSALLAHLRIRWVPRGCQPPHLGL</sequence>
<gene>
    <name evidence="1" type="ORF">AVDCRST_MAG84-2792</name>
</gene>
<protein>
    <submittedName>
        <fullName evidence="1">Uncharacterized protein</fullName>
    </submittedName>
</protein>
<evidence type="ECO:0000313" key="1">
    <source>
        <dbReference type="EMBL" id="CAA9349487.1"/>
    </source>
</evidence>
<accession>A0A6J4M4L9</accession>
<feature type="non-terminal residue" evidence="1">
    <location>
        <position position="1"/>
    </location>
</feature>